<reference evidence="1 2" key="1">
    <citation type="submission" date="2019-06" db="EMBL/GenBank/DDBJ databases">
        <title>Sorghum-associated microbial communities from plants grown in Nebraska, USA.</title>
        <authorList>
            <person name="Schachtman D."/>
        </authorList>
    </citation>
    <scope>NUCLEOTIDE SEQUENCE [LARGE SCALE GENOMIC DNA]</scope>
    <source>
        <strain evidence="1 2">1225</strain>
    </source>
</reference>
<gene>
    <name evidence="1" type="ORF">FHW37_107153</name>
</gene>
<organism evidence="1 2">
    <name type="scientific">Neorhizobium alkalisoli</name>
    <dbReference type="NCBI Taxonomy" id="528178"/>
    <lineage>
        <taxon>Bacteria</taxon>
        <taxon>Pseudomonadati</taxon>
        <taxon>Pseudomonadota</taxon>
        <taxon>Alphaproteobacteria</taxon>
        <taxon>Hyphomicrobiales</taxon>
        <taxon>Rhizobiaceae</taxon>
        <taxon>Rhizobium/Agrobacterium group</taxon>
        <taxon>Neorhizobium</taxon>
    </lineage>
</organism>
<evidence type="ECO:0000313" key="1">
    <source>
        <dbReference type="EMBL" id="TWF49786.1"/>
    </source>
</evidence>
<evidence type="ECO:0000313" key="2">
    <source>
        <dbReference type="Proteomes" id="UP000320653"/>
    </source>
</evidence>
<keyword evidence="2" id="KW-1185">Reference proteome</keyword>
<proteinExistence type="predicted"/>
<dbReference type="EMBL" id="VIWP01000007">
    <property type="protein sequence ID" value="TWF49786.1"/>
    <property type="molecule type" value="Genomic_DNA"/>
</dbReference>
<dbReference type="Pfam" id="PF06059">
    <property type="entry name" value="DUF930"/>
    <property type="match status" value="1"/>
</dbReference>
<sequence length="144" mass="15680">MPEPAIAPLAAPAGRIKATTLLSAKTLADPRSWQARASLQQLSGADRLEQICNLEAMEQVRAWNADYRPDAVVAYAMAESRLSGRTVDAPGAAIRSKKRWYAISYTCTTAATTEEVVSFEFEMGAEIPEDQWAEHSLFSGTSVD</sequence>
<dbReference type="Proteomes" id="UP000320653">
    <property type="component" value="Unassembled WGS sequence"/>
</dbReference>
<accession>A0A561QHH3</accession>
<comment type="caution">
    <text evidence="1">The sequence shown here is derived from an EMBL/GenBank/DDBJ whole genome shotgun (WGS) entry which is preliminary data.</text>
</comment>
<name>A0A561QHH3_9HYPH</name>
<dbReference type="InterPro" id="IPR009273">
    <property type="entry name" value="DUF930"/>
</dbReference>
<protein>
    <submittedName>
        <fullName evidence="1">Uncharacterized protein DUF930</fullName>
    </submittedName>
</protein>
<dbReference type="AlphaFoldDB" id="A0A561QHH3"/>